<evidence type="ECO:0000256" key="4">
    <source>
        <dbReference type="ARBA" id="ARBA00023235"/>
    </source>
</evidence>
<sequence>MAKAESLKKEGNAFFKKKEYAEALKRYVRIFLYINHLNVSDDLKQMVGNRAPETGSVKSEDVVKLQVVVNQNCALCKLNLGDYAYSETFCNKALTRDPKAMKAIMIRGRARLRLNNLDGAKQDLEAAKKEFPNSKVIQADLEHLKRKYKKVEQKQAKLFAGMFDRKPKKQRAKTDSVKGLVSEAIGGEEGDKISSLISQFTGGADSSSSTADQPSSS</sequence>
<feature type="region of interest" description="Disordered" evidence="5">
    <location>
        <begin position="198"/>
        <end position="217"/>
    </location>
</feature>
<dbReference type="Gene3D" id="1.25.40.10">
    <property type="entry name" value="Tetratricopeptide repeat domain"/>
    <property type="match status" value="1"/>
</dbReference>
<dbReference type="PANTHER" id="PTHR46512:SF9">
    <property type="entry name" value="PEPTIDYLPROLYL ISOMERASE"/>
    <property type="match status" value="1"/>
</dbReference>
<comment type="catalytic activity">
    <reaction evidence="1">
        <text>[protein]-peptidylproline (omega=180) = [protein]-peptidylproline (omega=0)</text>
        <dbReference type="Rhea" id="RHEA:16237"/>
        <dbReference type="Rhea" id="RHEA-COMP:10747"/>
        <dbReference type="Rhea" id="RHEA-COMP:10748"/>
        <dbReference type="ChEBI" id="CHEBI:83833"/>
        <dbReference type="ChEBI" id="CHEBI:83834"/>
        <dbReference type="EC" id="5.2.1.8"/>
    </reaction>
</comment>
<dbReference type="AlphaFoldDB" id="A0A6T7ESG3"/>
<dbReference type="PANTHER" id="PTHR46512">
    <property type="entry name" value="PEPTIDYLPROLYL ISOMERASE"/>
    <property type="match status" value="1"/>
</dbReference>
<dbReference type="SMART" id="SM00028">
    <property type="entry name" value="TPR"/>
    <property type="match status" value="3"/>
</dbReference>
<gene>
    <name evidence="6" type="ORF">BIGN1055_LOCUS185</name>
</gene>
<dbReference type="EMBL" id="HBHA01000290">
    <property type="protein sequence ID" value="CAD9576346.1"/>
    <property type="molecule type" value="Transcribed_RNA"/>
</dbReference>
<dbReference type="EC" id="5.2.1.8" evidence="2"/>
<dbReference type="GO" id="GO:0003755">
    <property type="term" value="F:peptidyl-prolyl cis-trans isomerase activity"/>
    <property type="evidence" value="ECO:0007669"/>
    <property type="project" value="UniProtKB-EC"/>
</dbReference>
<reference evidence="6" key="1">
    <citation type="submission" date="2021-01" db="EMBL/GenBank/DDBJ databases">
        <authorList>
            <person name="Corre E."/>
            <person name="Pelletier E."/>
            <person name="Niang G."/>
            <person name="Scheremetjew M."/>
            <person name="Finn R."/>
            <person name="Kale V."/>
            <person name="Holt S."/>
            <person name="Cochrane G."/>
            <person name="Meng A."/>
            <person name="Brown T."/>
            <person name="Cohen L."/>
        </authorList>
    </citation>
    <scope>NUCLEOTIDE SEQUENCE</scope>
    <source>
        <strain evidence="6">CCMP1258.1</strain>
    </source>
</reference>
<keyword evidence="4" id="KW-0413">Isomerase</keyword>
<evidence type="ECO:0000256" key="5">
    <source>
        <dbReference type="SAM" id="MobiDB-lite"/>
    </source>
</evidence>
<name>A0A6T7ESG3_BIGNA</name>
<keyword evidence="3" id="KW-0697">Rotamase</keyword>
<accession>A0A6T7ESG3</accession>
<evidence type="ECO:0000313" key="6">
    <source>
        <dbReference type="EMBL" id="CAD9576346.1"/>
    </source>
</evidence>
<evidence type="ECO:0000256" key="1">
    <source>
        <dbReference type="ARBA" id="ARBA00000971"/>
    </source>
</evidence>
<dbReference type="InterPro" id="IPR011990">
    <property type="entry name" value="TPR-like_helical_dom_sf"/>
</dbReference>
<dbReference type="SUPFAM" id="SSF48452">
    <property type="entry name" value="TPR-like"/>
    <property type="match status" value="1"/>
</dbReference>
<dbReference type="InterPro" id="IPR050754">
    <property type="entry name" value="FKBP4/5/8-like"/>
</dbReference>
<organism evidence="6">
    <name type="scientific">Bigelowiella natans</name>
    <name type="common">Pedinomonas minutissima</name>
    <name type="synonym">Chlorarachnion sp. (strain CCMP621)</name>
    <dbReference type="NCBI Taxonomy" id="227086"/>
    <lineage>
        <taxon>Eukaryota</taxon>
        <taxon>Sar</taxon>
        <taxon>Rhizaria</taxon>
        <taxon>Cercozoa</taxon>
        <taxon>Chlorarachniophyceae</taxon>
        <taxon>Bigelowiella</taxon>
    </lineage>
</organism>
<proteinExistence type="predicted"/>
<protein>
    <recommendedName>
        <fullName evidence="2">peptidylprolyl isomerase</fullName>
        <ecNumber evidence="2">5.2.1.8</ecNumber>
    </recommendedName>
</protein>
<evidence type="ECO:0000256" key="3">
    <source>
        <dbReference type="ARBA" id="ARBA00023110"/>
    </source>
</evidence>
<feature type="compositionally biased region" description="Low complexity" evidence="5">
    <location>
        <begin position="206"/>
        <end position="217"/>
    </location>
</feature>
<dbReference type="InterPro" id="IPR019734">
    <property type="entry name" value="TPR_rpt"/>
</dbReference>
<evidence type="ECO:0000256" key="2">
    <source>
        <dbReference type="ARBA" id="ARBA00013194"/>
    </source>
</evidence>